<organism evidence="2 3">
    <name type="scientific">Diceros bicornis minor</name>
    <name type="common">South-central black rhinoceros</name>
    <dbReference type="NCBI Taxonomy" id="77932"/>
    <lineage>
        <taxon>Eukaryota</taxon>
        <taxon>Metazoa</taxon>
        <taxon>Chordata</taxon>
        <taxon>Craniata</taxon>
        <taxon>Vertebrata</taxon>
        <taxon>Euteleostomi</taxon>
        <taxon>Mammalia</taxon>
        <taxon>Eutheria</taxon>
        <taxon>Laurasiatheria</taxon>
        <taxon>Perissodactyla</taxon>
        <taxon>Rhinocerotidae</taxon>
        <taxon>Diceros</taxon>
    </lineage>
</organism>
<comment type="caution">
    <text evidence="2">The sequence shown here is derived from an EMBL/GenBank/DDBJ whole genome shotgun (WGS) entry which is preliminary data.</text>
</comment>
<proteinExistence type="predicted"/>
<dbReference type="AlphaFoldDB" id="A0A7J7EWK3"/>
<accession>A0A7J7EWK3</accession>
<feature type="region of interest" description="Disordered" evidence="1">
    <location>
        <begin position="52"/>
        <end position="112"/>
    </location>
</feature>
<dbReference type="Proteomes" id="UP000551758">
    <property type="component" value="Unassembled WGS sequence"/>
</dbReference>
<feature type="region of interest" description="Disordered" evidence="1">
    <location>
        <begin position="143"/>
        <end position="183"/>
    </location>
</feature>
<protein>
    <submittedName>
        <fullName evidence="2">Uncharacterized protein</fullName>
    </submittedName>
</protein>
<feature type="compositionally biased region" description="Low complexity" evidence="1">
    <location>
        <begin position="73"/>
        <end position="83"/>
    </location>
</feature>
<name>A0A7J7EWK3_DICBM</name>
<sequence length="183" mass="20532">MNPTYQIRSLYKNMTQDRHREEEGNAAYTGKEIVFHARRAQESGVAAELTTRKLEDLRRENDHTGQMPATVESTARPFPSSPSATPPAAPRGPEVWGDPWGHQVPRQGGGSRSEIWGQLQKKVPESHKESCLTYQTRFQLDTFHPNGADEETEMEQVAELCQGEGKDQGWGSQCSQQGKDHQT</sequence>
<evidence type="ECO:0000313" key="3">
    <source>
        <dbReference type="Proteomes" id="UP000551758"/>
    </source>
</evidence>
<evidence type="ECO:0000256" key="1">
    <source>
        <dbReference type="SAM" id="MobiDB-lite"/>
    </source>
</evidence>
<gene>
    <name evidence="2" type="ORF">HPG69_016263</name>
</gene>
<reference evidence="2 3" key="1">
    <citation type="journal article" date="2020" name="Mol. Biol. Evol.">
        <title>Interspecific Gene Flow and the Evolution of Specialization in Black and White Rhinoceros.</title>
        <authorList>
            <person name="Moodley Y."/>
            <person name="Westbury M.V."/>
            <person name="Russo I.M."/>
            <person name="Gopalakrishnan S."/>
            <person name="Rakotoarivelo A."/>
            <person name="Olsen R.A."/>
            <person name="Prost S."/>
            <person name="Tunstall T."/>
            <person name="Ryder O.A."/>
            <person name="Dalen L."/>
            <person name="Bruford M.W."/>
        </authorList>
    </citation>
    <scope>NUCLEOTIDE SEQUENCE [LARGE SCALE GENOMIC DNA]</scope>
    <source>
        <strain evidence="2">SBR-YM</strain>
        <tissue evidence="2">Skin</tissue>
    </source>
</reference>
<dbReference type="EMBL" id="JACDTQ010002182">
    <property type="protein sequence ID" value="KAF5919836.1"/>
    <property type="molecule type" value="Genomic_DNA"/>
</dbReference>
<evidence type="ECO:0000313" key="2">
    <source>
        <dbReference type="EMBL" id="KAF5919836.1"/>
    </source>
</evidence>
<feature type="compositionally biased region" description="Basic and acidic residues" evidence="1">
    <location>
        <begin position="52"/>
        <end position="63"/>
    </location>
</feature>
<keyword evidence="3" id="KW-1185">Reference proteome</keyword>